<dbReference type="Pfam" id="PF13481">
    <property type="entry name" value="AAA_25"/>
    <property type="match status" value="1"/>
</dbReference>
<organism evidence="2 3">
    <name type="scientific">Micrococcus endophyticus</name>
    <dbReference type="NCBI Taxonomy" id="455343"/>
    <lineage>
        <taxon>Bacteria</taxon>
        <taxon>Bacillati</taxon>
        <taxon>Actinomycetota</taxon>
        <taxon>Actinomycetes</taxon>
        <taxon>Micrococcales</taxon>
        <taxon>Micrococcaceae</taxon>
        <taxon>Micrococcus</taxon>
    </lineage>
</organism>
<sequence>MNPHDLEELDPAAYAWPPSESAPPEDELAVTANEYRERQIHEQAERLRIADAARALVAAERVERIDFPTPVGLGDFIAAHAHEQTEWLIRDLWPLGGRVMFTAPAKGGKTTMTGNLIRALADGDPFLSAFPVTNAPTSPGSIVVLDTEMTEGTLSRWLQALDVQHHERVRVVPLRGRTHTLNPTEPANRARWVPILAGADVVILDPVGAVLSALNLEENSSTDVGRFLTGWDALMLEAGVSNSLISHHHGHGGERARGSSKFADSCDALWTLTRKGDAEDAPRFFRAMGRDVSVSEGALEFTPSTRLLSYMAGSRGPSESEAHDQKVSEIVAVMDQARMSADVSRVQLREFLKERGMKARNEVLAEAIRKRKERQ</sequence>
<dbReference type="SUPFAM" id="SSF52540">
    <property type="entry name" value="P-loop containing nucleoside triphosphate hydrolases"/>
    <property type="match status" value="1"/>
</dbReference>
<dbReference type="InterPro" id="IPR027417">
    <property type="entry name" value="P-loop_NTPase"/>
</dbReference>
<dbReference type="AlphaFoldDB" id="A0A7W9N1E7"/>
<comment type="caution">
    <text evidence="2">The sequence shown here is derived from an EMBL/GenBank/DDBJ whole genome shotgun (WGS) entry which is preliminary data.</text>
</comment>
<dbReference type="RefSeq" id="WP_184172371.1">
    <property type="nucleotide sequence ID" value="NZ_BAABAG010000013.1"/>
</dbReference>
<proteinExistence type="predicted"/>
<protein>
    <submittedName>
        <fullName evidence="2">Uncharacterized protein</fullName>
    </submittedName>
</protein>
<gene>
    <name evidence="2" type="ORF">HDA33_001581</name>
</gene>
<evidence type="ECO:0000313" key="2">
    <source>
        <dbReference type="EMBL" id="MBB5849017.1"/>
    </source>
</evidence>
<name>A0A7W9N1E7_9MICC</name>
<dbReference type="Gene3D" id="3.40.50.300">
    <property type="entry name" value="P-loop containing nucleotide triphosphate hydrolases"/>
    <property type="match status" value="1"/>
</dbReference>
<accession>A0A7W9N1E7</accession>
<evidence type="ECO:0000313" key="3">
    <source>
        <dbReference type="Proteomes" id="UP000567246"/>
    </source>
</evidence>
<dbReference type="EMBL" id="JACHMW010000001">
    <property type="protein sequence ID" value="MBB5849017.1"/>
    <property type="molecule type" value="Genomic_DNA"/>
</dbReference>
<dbReference type="Proteomes" id="UP000567246">
    <property type="component" value="Unassembled WGS sequence"/>
</dbReference>
<keyword evidence="3" id="KW-1185">Reference proteome</keyword>
<reference evidence="2 3" key="1">
    <citation type="submission" date="2020-08" db="EMBL/GenBank/DDBJ databases">
        <title>Sequencing the genomes of 1000 actinobacteria strains.</title>
        <authorList>
            <person name="Klenk H.-P."/>
        </authorList>
    </citation>
    <scope>NUCLEOTIDE SEQUENCE [LARGE SCALE GENOMIC DNA]</scope>
    <source>
        <strain evidence="2 3">DSM 17945</strain>
    </source>
</reference>
<feature type="region of interest" description="Disordered" evidence="1">
    <location>
        <begin position="1"/>
        <end position="25"/>
    </location>
</feature>
<evidence type="ECO:0000256" key="1">
    <source>
        <dbReference type="SAM" id="MobiDB-lite"/>
    </source>
</evidence>